<feature type="region of interest" description="Disordered" evidence="1">
    <location>
        <begin position="36"/>
        <end position="68"/>
    </location>
</feature>
<dbReference type="Proteomes" id="UP000712600">
    <property type="component" value="Unassembled WGS sequence"/>
</dbReference>
<organism evidence="2 3">
    <name type="scientific">Brassica cretica</name>
    <name type="common">Mustard</name>
    <dbReference type="NCBI Taxonomy" id="69181"/>
    <lineage>
        <taxon>Eukaryota</taxon>
        <taxon>Viridiplantae</taxon>
        <taxon>Streptophyta</taxon>
        <taxon>Embryophyta</taxon>
        <taxon>Tracheophyta</taxon>
        <taxon>Spermatophyta</taxon>
        <taxon>Magnoliopsida</taxon>
        <taxon>eudicotyledons</taxon>
        <taxon>Gunneridae</taxon>
        <taxon>Pentapetalae</taxon>
        <taxon>rosids</taxon>
        <taxon>malvids</taxon>
        <taxon>Brassicales</taxon>
        <taxon>Brassicaceae</taxon>
        <taxon>Brassiceae</taxon>
        <taxon>Brassica</taxon>
    </lineage>
</organism>
<dbReference type="AlphaFoldDB" id="A0A8S9RDS0"/>
<evidence type="ECO:0000313" key="2">
    <source>
        <dbReference type="EMBL" id="KAF3570772.1"/>
    </source>
</evidence>
<sequence length="68" mass="7081">MSTSANPSSSTIPVSTFQAAGMVVVVDGRGRGAYQNSAVAVKKQPSRHPEQQRTRGGSSTFVSTDLKA</sequence>
<evidence type="ECO:0000313" key="3">
    <source>
        <dbReference type="Proteomes" id="UP000712600"/>
    </source>
</evidence>
<accession>A0A8S9RDS0</accession>
<proteinExistence type="predicted"/>
<comment type="caution">
    <text evidence="2">The sequence shown here is derived from an EMBL/GenBank/DDBJ whole genome shotgun (WGS) entry which is preliminary data.</text>
</comment>
<protein>
    <submittedName>
        <fullName evidence="2">Uncharacterized protein</fullName>
    </submittedName>
</protein>
<evidence type="ECO:0000256" key="1">
    <source>
        <dbReference type="SAM" id="MobiDB-lite"/>
    </source>
</evidence>
<feature type="compositionally biased region" description="Polar residues" evidence="1">
    <location>
        <begin position="54"/>
        <end position="68"/>
    </location>
</feature>
<name>A0A8S9RDS0_BRACR</name>
<dbReference type="EMBL" id="QGKX02000095">
    <property type="protein sequence ID" value="KAF3570772.1"/>
    <property type="molecule type" value="Genomic_DNA"/>
</dbReference>
<gene>
    <name evidence="2" type="ORF">F2Q69_00062533</name>
</gene>
<reference evidence="2" key="1">
    <citation type="submission" date="2019-12" db="EMBL/GenBank/DDBJ databases">
        <title>Genome sequencing and annotation of Brassica cretica.</title>
        <authorList>
            <person name="Studholme D.J."/>
            <person name="Sarris P."/>
        </authorList>
    </citation>
    <scope>NUCLEOTIDE SEQUENCE</scope>
    <source>
        <strain evidence="2">PFS-109/04</strain>
        <tissue evidence="2">Leaf</tissue>
    </source>
</reference>